<organism evidence="1 2">
    <name type="scientific">Haladaptatus pallidirubidus</name>
    <dbReference type="NCBI Taxonomy" id="1008152"/>
    <lineage>
        <taxon>Archaea</taxon>
        <taxon>Methanobacteriati</taxon>
        <taxon>Methanobacteriota</taxon>
        <taxon>Stenosarchaea group</taxon>
        <taxon>Halobacteria</taxon>
        <taxon>Halobacteriales</taxon>
        <taxon>Haladaptataceae</taxon>
        <taxon>Haladaptatus</taxon>
    </lineage>
</organism>
<reference evidence="1 2" key="1">
    <citation type="journal article" date="2019" name="Int. J. Syst. Evol. Microbiol.">
        <title>The Global Catalogue of Microorganisms (GCM) 10K type strain sequencing project: providing services to taxonomists for standard genome sequencing and annotation.</title>
        <authorList>
            <consortium name="The Broad Institute Genomics Platform"/>
            <consortium name="The Broad Institute Genome Sequencing Center for Infectious Disease"/>
            <person name="Wu L."/>
            <person name="Ma J."/>
        </authorList>
    </citation>
    <scope>NUCLEOTIDE SEQUENCE [LARGE SCALE GENOMIC DNA]</scope>
    <source>
        <strain evidence="1 2">JCM 17504</strain>
    </source>
</reference>
<keyword evidence="2" id="KW-1185">Reference proteome</keyword>
<protein>
    <recommendedName>
        <fullName evidence="3">IclR-ED domain-containing protein</fullName>
    </recommendedName>
</protein>
<gene>
    <name evidence="1" type="ORF">GCM10025751_23850</name>
</gene>
<dbReference type="EMBL" id="BAABKX010000008">
    <property type="protein sequence ID" value="GAA5050161.1"/>
    <property type="molecule type" value="Genomic_DNA"/>
</dbReference>
<evidence type="ECO:0008006" key="3">
    <source>
        <dbReference type="Google" id="ProtNLM"/>
    </source>
</evidence>
<dbReference type="AlphaFoldDB" id="A0AAV3UHA0"/>
<dbReference type="Gene3D" id="3.30.450.40">
    <property type="match status" value="1"/>
</dbReference>
<proteinExistence type="predicted"/>
<evidence type="ECO:0000313" key="2">
    <source>
        <dbReference type="Proteomes" id="UP001501729"/>
    </source>
</evidence>
<name>A0AAV3UHA0_9EURY</name>
<evidence type="ECO:0000313" key="1">
    <source>
        <dbReference type="EMBL" id="GAA5050161.1"/>
    </source>
</evidence>
<dbReference type="Proteomes" id="UP001501729">
    <property type="component" value="Unassembled WGS sequence"/>
</dbReference>
<accession>A0AAV3UHA0</accession>
<comment type="caution">
    <text evidence="1">The sequence shown here is derived from an EMBL/GenBank/DDBJ whole genome shotgun (WGS) entry which is preliminary data.</text>
</comment>
<dbReference type="GeneID" id="76380172"/>
<sequence>MTDPIGSVRGAIGIGGPTYRMKGNVFREDLPSQLLRTVSEVEERLATVYDTS</sequence>
<dbReference type="InterPro" id="IPR029016">
    <property type="entry name" value="GAF-like_dom_sf"/>
</dbReference>
<dbReference type="RefSeq" id="WP_265338444.1">
    <property type="nucleotide sequence ID" value="NZ_BAABKX010000008.1"/>
</dbReference>